<dbReference type="Pfam" id="PF07690">
    <property type="entry name" value="MFS_1"/>
    <property type="match status" value="1"/>
</dbReference>
<feature type="transmembrane region" description="Helical" evidence="5">
    <location>
        <begin position="308"/>
        <end position="331"/>
    </location>
</feature>
<keyword evidence="2 5" id="KW-0812">Transmembrane</keyword>
<accession>A0A2K2UEN0</accession>
<feature type="transmembrane region" description="Helical" evidence="5">
    <location>
        <begin position="50"/>
        <end position="72"/>
    </location>
</feature>
<feature type="transmembrane region" description="Helical" evidence="5">
    <location>
        <begin position="176"/>
        <end position="198"/>
    </location>
</feature>
<comment type="subcellular location">
    <subcellularLocation>
        <location evidence="1">Cell membrane</location>
        <topology evidence="1">Multi-pass membrane protein</topology>
    </subcellularLocation>
</comment>
<dbReference type="InterPro" id="IPR036259">
    <property type="entry name" value="MFS_trans_sf"/>
</dbReference>
<dbReference type="SUPFAM" id="SSF103473">
    <property type="entry name" value="MFS general substrate transporter"/>
    <property type="match status" value="1"/>
</dbReference>
<gene>
    <name evidence="7" type="ORF">C2L71_01590</name>
</gene>
<feature type="domain" description="Major facilitator superfamily (MFS) profile" evidence="6">
    <location>
        <begin position="53"/>
        <end position="491"/>
    </location>
</feature>
<dbReference type="RefSeq" id="WP_103264029.1">
    <property type="nucleotide sequence ID" value="NZ_CABMLE010000001.1"/>
</dbReference>
<feature type="transmembrane region" description="Helical" evidence="5">
    <location>
        <begin position="434"/>
        <end position="458"/>
    </location>
</feature>
<evidence type="ECO:0000256" key="5">
    <source>
        <dbReference type="SAM" id="Phobius"/>
    </source>
</evidence>
<dbReference type="InterPro" id="IPR011701">
    <property type="entry name" value="MFS"/>
</dbReference>
<evidence type="ECO:0000313" key="7">
    <source>
        <dbReference type="EMBL" id="PNV68702.1"/>
    </source>
</evidence>
<evidence type="ECO:0000256" key="2">
    <source>
        <dbReference type="ARBA" id="ARBA00022692"/>
    </source>
</evidence>
<dbReference type="GO" id="GO:0005886">
    <property type="term" value="C:plasma membrane"/>
    <property type="evidence" value="ECO:0007669"/>
    <property type="project" value="UniProtKB-SubCell"/>
</dbReference>
<dbReference type="PANTHER" id="PTHR23501:SF197">
    <property type="entry name" value="COMD"/>
    <property type="match status" value="1"/>
</dbReference>
<keyword evidence="4 5" id="KW-0472">Membrane</keyword>
<feature type="transmembrane region" description="Helical" evidence="5">
    <location>
        <begin position="404"/>
        <end position="422"/>
    </location>
</feature>
<sequence length="494" mass="50809">MDVQDLREQALGAGARASAATARKRALEGAATGAARRNGRAQAESKPFPTAAVLGGLALSLFMAALDATIVSTAMPKIAAGLGSFDHYTWPFTSYLLTCTLATLLCGACATRFGHKWVFACGISVFAVASAGCALSNSLDVLTAWRAVQGVGGGLVEAGMFIAMAELFEPRVRGKYMGILSSMYGLASIAGPLAGGLIADTVGWHWIFLVNLPLSIVALVLVVRFLPGKQAHAERSFDLPGAVCAAAAIVPLTLAFSLTGSALSWFSGPFFGLLATAVVMIAVLVLVERRRDHAIVPVRLFRRTQVNGAVAMGFCSQFALLVGVMFVPRFVQEGLGLSSTASALATIPMTLALVVGSTLAGRVFGRNGRMRAISRIGFLVLGIGALLLCLVGPATGMVQLACSSAVLGFGIGVNMPMTNIAAQTAVEPRDMGKVTSLALFFRGLGGTVGSAACGAVAGASYPSAALPVFALCVGAGIAGLVLSGTLPRLIERRR</sequence>
<dbReference type="InterPro" id="IPR020846">
    <property type="entry name" value="MFS_dom"/>
</dbReference>
<feature type="transmembrane region" description="Helical" evidence="5">
    <location>
        <begin position="376"/>
        <end position="398"/>
    </location>
</feature>
<dbReference type="GO" id="GO:0022857">
    <property type="term" value="F:transmembrane transporter activity"/>
    <property type="evidence" value="ECO:0007669"/>
    <property type="project" value="InterPro"/>
</dbReference>
<feature type="transmembrane region" description="Helical" evidence="5">
    <location>
        <begin position="265"/>
        <end position="287"/>
    </location>
</feature>
<proteinExistence type="predicted"/>
<protein>
    <submittedName>
        <fullName evidence="7">MFS transporter</fullName>
    </submittedName>
</protein>
<evidence type="ECO:0000259" key="6">
    <source>
        <dbReference type="PROSITE" id="PS50850"/>
    </source>
</evidence>
<evidence type="ECO:0000256" key="4">
    <source>
        <dbReference type="ARBA" id="ARBA00023136"/>
    </source>
</evidence>
<dbReference type="Gene3D" id="1.20.1250.20">
    <property type="entry name" value="MFS general substrate transporter like domains"/>
    <property type="match status" value="2"/>
</dbReference>
<feature type="transmembrane region" description="Helical" evidence="5">
    <location>
        <begin position="204"/>
        <end position="227"/>
    </location>
</feature>
<evidence type="ECO:0000256" key="3">
    <source>
        <dbReference type="ARBA" id="ARBA00022989"/>
    </source>
</evidence>
<name>A0A2K2UEN0_9ACTN</name>
<keyword evidence="3 5" id="KW-1133">Transmembrane helix</keyword>
<feature type="transmembrane region" description="Helical" evidence="5">
    <location>
        <begin position="464"/>
        <end position="486"/>
    </location>
</feature>
<dbReference type="Proteomes" id="UP000236197">
    <property type="component" value="Unassembled WGS sequence"/>
</dbReference>
<feature type="transmembrane region" description="Helical" evidence="5">
    <location>
        <begin position="92"/>
        <end position="110"/>
    </location>
</feature>
<feature type="transmembrane region" description="Helical" evidence="5">
    <location>
        <begin position="343"/>
        <end position="364"/>
    </location>
</feature>
<dbReference type="EMBL" id="PPEK01000001">
    <property type="protein sequence ID" value="PNV68702.1"/>
    <property type="molecule type" value="Genomic_DNA"/>
</dbReference>
<feature type="transmembrane region" description="Helical" evidence="5">
    <location>
        <begin position="117"/>
        <end position="137"/>
    </location>
</feature>
<dbReference type="PRINTS" id="PR01036">
    <property type="entry name" value="TCRTETB"/>
</dbReference>
<dbReference type="PANTHER" id="PTHR23501">
    <property type="entry name" value="MAJOR FACILITATOR SUPERFAMILY"/>
    <property type="match status" value="1"/>
</dbReference>
<dbReference type="OrthoDB" id="7375466at2"/>
<dbReference type="AlphaFoldDB" id="A0A2K2UEN0"/>
<reference evidence="8" key="1">
    <citation type="submission" date="2018-01" db="EMBL/GenBank/DDBJ databases">
        <title>Rubneribacter badeniensis gen. nov., sp. nov., and Colonibacter rubneri, gen. nov., sp. nov., WGS of new members of the Eggerthellaceae.</title>
        <authorList>
            <person name="Danylec N."/>
            <person name="Stoll D.A."/>
            <person name="Doetsch A."/>
            <person name="Kulling S.E."/>
            <person name="Huch M."/>
        </authorList>
    </citation>
    <scope>NUCLEOTIDE SEQUENCE [LARGE SCALE GENOMIC DNA]</scope>
    <source>
        <strain evidence="8">ResAG-96</strain>
    </source>
</reference>
<dbReference type="PROSITE" id="PS50850">
    <property type="entry name" value="MFS"/>
    <property type="match status" value="1"/>
</dbReference>
<evidence type="ECO:0000256" key="1">
    <source>
        <dbReference type="ARBA" id="ARBA00004651"/>
    </source>
</evidence>
<comment type="caution">
    <text evidence="7">The sequence shown here is derived from an EMBL/GenBank/DDBJ whole genome shotgun (WGS) entry which is preliminary data.</text>
</comment>
<feature type="transmembrane region" description="Helical" evidence="5">
    <location>
        <begin position="239"/>
        <end position="259"/>
    </location>
</feature>
<keyword evidence="8" id="KW-1185">Reference proteome</keyword>
<feature type="transmembrane region" description="Helical" evidence="5">
    <location>
        <begin position="143"/>
        <end position="164"/>
    </location>
</feature>
<organism evidence="7 8">
    <name type="scientific">Enteroscipio rubneri</name>
    <dbReference type="NCBI Taxonomy" id="2070686"/>
    <lineage>
        <taxon>Bacteria</taxon>
        <taxon>Bacillati</taxon>
        <taxon>Actinomycetota</taxon>
        <taxon>Coriobacteriia</taxon>
        <taxon>Eggerthellales</taxon>
        <taxon>Eggerthellaceae</taxon>
        <taxon>Enteroscipio</taxon>
    </lineage>
</organism>
<evidence type="ECO:0000313" key="8">
    <source>
        <dbReference type="Proteomes" id="UP000236197"/>
    </source>
</evidence>